<evidence type="ECO:0000256" key="1">
    <source>
        <dbReference type="ARBA" id="ARBA00001933"/>
    </source>
</evidence>
<dbReference type="EC" id="2.6.1.-" evidence="6"/>
<dbReference type="PRINTS" id="PR00753">
    <property type="entry name" value="ACCSYNTHASE"/>
</dbReference>
<dbReference type="AlphaFoldDB" id="A0A538TTZ7"/>
<dbReference type="PROSITE" id="PS00105">
    <property type="entry name" value="AA_TRANSFER_CLASS_1"/>
    <property type="match status" value="1"/>
</dbReference>
<evidence type="ECO:0000313" key="9">
    <source>
        <dbReference type="Proteomes" id="UP000317366"/>
    </source>
</evidence>
<dbReference type="PANTHER" id="PTHR46383">
    <property type="entry name" value="ASPARTATE AMINOTRANSFERASE"/>
    <property type="match status" value="1"/>
</dbReference>
<dbReference type="InterPro" id="IPR015424">
    <property type="entry name" value="PyrdxlP-dep_Trfase"/>
</dbReference>
<dbReference type="GO" id="GO:0030170">
    <property type="term" value="F:pyridoxal phosphate binding"/>
    <property type="evidence" value="ECO:0007669"/>
    <property type="project" value="InterPro"/>
</dbReference>
<keyword evidence="3 6" id="KW-0032">Aminotransferase</keyword>
<evidence type="ECO:0000313" key="8">
    <source>
        <dbReference type="EMBL" id="TMQ67065.1"/>
    </source>
</evidence>
<dbReference type="CDD" id="cd00609">
    <property type="entry name" value="AAT_like"/>
    <property type="match status" value="1"/>
</dbReference>
<organism evidence="8 9">
    <name type="scientific">Eiseniibacteriota bacterium</name>
    <dbReference type="NCBI Taxonomy" id="2212470"/>
    <lineage>
        <taxon>Bacteria</taxon>
        <taxon>Candidatus Eiseniibacteriota</taxon>
    </lineage>
</organism>
<dbReference type="InterPro" id="IPR015422">
    <property type="entry name" value="PyrdxlP-dep_Trfase_small"/>
</dbReference>
<dbReference type="InterPro" id="IPR015421">
    <property type="entry name" value="PyrdxlP-dep_Trfase_major"/>
</dbReference>
<keyword evidence="5" id="KW-0663">Pyridoxal phosphate</keyword>
<keyword evidence="4 6" id="KW-0808">Transferase</keyword>
<dbReference type="EMBL" id="VBOX01000002">
    <property type="protein sequence ID" value="TMQ67065.1"/>
    <property type="molecule type" value="Genomic_DNA"/>
</dbReference>
<evidence type="ECO:0000256" key="3">
    <source>
        <dbReference type="ARBA" id="ARBA00022576"/>
    </source>
</evidence>
<dbReference type="Proteomes" id="UP000317366">
    <property type="component" value="Unassembled WGS sequence"/>
</dbReference>
<dbReference type="InterPro" id="IPR004839">
    <property type="entry name" value="Aminotransferase_I/II_large"/>
</dbReference>
<proteinExistence type="inferred from homology"/>
<comment type="similarity">
    <text evidence="2 6">Belongs to the class-I pyridoxal-phosphate-dependent aminotransferase family.</text>
</comment>
<comment type="caution">
    <text evidence="8">The sequence shown here is derived from an EMBL/GenBank/DDBJ whole genome shotgun (WGS) entry which is preliminary data.</text>
</comment>
<name>A0A538TTZ7_UNCEI</name>
<evidence type="ECO:0000256" key="6">
    <source>
        <dbReference type="RuleBase" id="RU000481"/>
    </source>
</evidence>
<accession>A0A538TTZ7</accession>
<dbReference type="GO" id="GO:0008483">
    <property type="term" value="F:transaminase activity"/>
    <property type="evidence" value="ECO:0007669"/>
    <property type="project" value="UniProtKB-KW"/>
</dbReference>
<dbReference type="GO" id="GO:0006520">
    <property type="term" value="P:amino acid metabolic process"/>
    <property type="evidence" value="ECO:0007669"/>
    <property type="project" value="InterPro"/>
</dbReference>
<dbReference type="Pfam" id="PF00155">
    <property type="entry name" value="Aminotran_1_2"/>
    <property type="match status" value="1"/>
</dbReference>
<dbReference type="Gene3D" id="3.40.640.10">
    <property type="entry name" value="Type I PLP-dependent aspartate aminotransferase-like (Major domain)"/>
    <property type="match status" value="1"/>
</dbReference>
<dbReference type="Gene3D" id="3.90.1150.10">
    <property type="entry name" value="Aspartate Aminotransferase, domain 1"/>
    <property type="match status" value="1"/>
</dbReference>
<protein>
    <recommendedName>
        <fullName evidence="6">Aminotransferase</fullName>
        <ecNumber evidence="6">2.6.1.-</ecNumber>
    </recommendedName>
</protein>
<dbReference type="InterPro" id="IPR004838">
    <property type="entry name" value="NHTrfase_class1_PyrdxlP-BS"/>
</dbReference>
<dbReference type="InterPro" id="IPR050596">
    <property type="entry name" value="AspAT/PAT-like"/>
</dbReference>
<evidence type="ECO:0000256" key="2">
    <source>
        <dbReference type="ARBA" id="ARBA00007441"/>
    </source>
</evidence>
<evidence type="ECO:0000256" key="4">
    <source>
        <dbReference type="ARBA" id="ARBA00022679"/>
    </source>
</evidence>
<dbReference type="PANTHER" id="PTHR46383:SF1">
    <property type="entry name" value="ASPARTATE AMINOTRANSFERASE"/>
    <property type="match status" value="1"/>
</dbReference>
<evidence type="ECO:0000256" key="5">
    <source>
        <dbReference type="ARBA" id="ARBA00022898"/>
    </source>
</evidence>
<sequence length="396" mass="43016">MKSARVSARVRALKPSETLALGARARELRAQGHSVISFAAGEPDFDTPEDVREAGVQAIRAGHTRYTAVGGVPELRAAIAEKLKRENGLEYTPSQVVVSNGAKHAIWNAFLTLLEPGDEVLCPVPYWVTFPELVRLVGGEPVFVHPKQGSMKIGPAELTRAISPRSKVLVLNSPNNPSGAVYSPEELAALGEVVRRHGLYVLSDEIYEQLVFGNARHVSMASLHPELYDRTIVIGGVSKTWAMTGWRIGFAAAPADLAEGMERLQGQSTSNPASVSQFAALRAFTGPRDSVRTMRDCFARRRDTITGRLSRMPGIRLVAPDGAFYAFPDLSERIRSARNGVTDSVGLSDFLIDEARIVCVPGSAFGMEGHLRLSYAIGDRDIEDGLNRLEAALDRM</sequence>
<gene>
    <name evidence="8" type="ORF">E6K77_00360</name>
</gene>
<comment type="cofactor">
    <cofactor evidence="1 6">
        <name>pyridoxal 5'-phosphate</name>
        <dbReference type="ChEBI" id="CHEBI:597326"/>
    </cofactor>
</comment>
<dbReference type="SUPFAM" id="SSF53383">
    <property type="entry name" value="PLP-dependent transferases"/>
    <property type="match status" value="1"/>
</dbReference>
<dbReference type="FunFam" id="3.40.640.10:FF:000033">
    <property type="entry name" value="Aspartate aminotransferase"/>
    <property type="match status" value="1"/>
</dbReference>
<evidence type="ECO:0000259" key="7">
    <source>
        <dbReference type="Pfam" id="PF00155"/>
    </source>
</evidence>
<reference evidence="8 9" key="1">
    <citation type="journal article" date="2019" name="Nat. Microbiol.">
        <title>Mediterranean grassland soil C-N compound turnover is dependent on rainfall and depth, and is mediated by genomically divergent microorganisms.</title>
        <authorList>
            <person name="Diamond S."/>
            <person name="Andeer P.F."/>
            <person name="Li Z."/>
            <person name="Crits-Christoph A."/>
            <person name="Burstein D."/>
            <person name="Anantharaman K."/>
            <person name="Lane K.R."/>
            <person name="Thomas B.C."/>
            <person name="Pan C."/>
            <person name="Northen T.R."/>
            <person name="Banfield J.F."/>
        </authorList>
    </citation>
    <scope>NUCLEOTIDE SEQUENCE [LARGE SCALE GENOMIC DNA]</scope>
    <source>
        <strain evidence="8">WS_7</strain>
    </source>
</reference>
<feature type="domain" description="Aminotransferase class I/classII large" evidence="7">
    <location>
        <begin position="35"/>
        <end position="387"/>
    </location>
</feature>